<proteinExistence type="inferred from homology"/>
<protein>
    <recommendedName>
        <fullName evidence="9">Glucanase</fullName>
        <ecNumber evidence="9">3.2.1.-</ecNumber>
    </recommendedName>
</protein>
<evidence type="ECO:0000256" key="2">
    <source>
        <dbReference type="ARBA" id="ARBA00009209"/>
    </source>
</evidence>
<dbReference type="OrthoDB" id="9766708at2"/>
<keyword evidence="4 9" id="KW-0378">Hydrolase</keyword>
<dbReference type="InterPro" id="IPR008928">
    <property type="entry name" value="6-hairpin_glycosidase_sf"/>
</dbReference>
<accession>A0A8B2NK54</accession>
<keyword evidence="5" id="KW-0136">Cellulose degradation</keyword>
<keyword evidence="12" id="KW-1185">Reference proteome</keyword>
<dbReference type="Gene3D" id="1.50.10.10">
    <property type="match status" value="1"/>
</dbReference>
<feature type="active site" description="Nucleophile" evidence="8">
    <location>
        <position position="134"/>
    </location>
</feature>
<dbReference type="GO" id="GO:0030245">
    <property type="term" value="P:cellulose catabolic process"/>
    <property type="evidence" value="ECO:0007669"/>
    <property type="project" value="UniProtKB-KW"/>
</dbReference>
<feature type="chain" id="PRO_5032601813" description="Glucanase" evidence="10">
    <location>
        <begin position="24"/>
        <end position="397"/>
    </location>
</feature>
<evidence type="ECO:0000256" key="6">
    <source>
        <dbReference type="ARBA" id="ARBA00023295"/>
    </source>
</evidence>
<keyword evidence="6 9" id="KW-0326">Glycosidase</keyword>
<dbReference type="PRINTS" id="PR00735">
    <property type="entry name" value="GLHYDRLASE8"/>
</dbReference>
<keyword evidence="3 10" id="KW-0732">Signal</keyword>
<comment type="caution">
    <text evidence="11">The sequence shown here is derived from an EMBL/GenBank/DDBJ whole genome shotgun (WGS) entry which is preliminary data.</text>
</comment>
<comment type="catalytic activity">
    <reaction evidence="1">
        <text>Endohydrolysis of (1-&gt;4)-beta-D-glucosidic linkages in cellulose, lichenin and cereal beta-D-glucans.</text>
        <dbReference type="EC" id="3.2.1.4"/>
    </reaction>
</comment>
<dbReference type="InterPro" id="IPR012341">
    <property type="entry name" value="6hp_glycosidase-like_sf"/>
</dbReference>
<gene>
    <name evidence="11" type="ORF">DLJ53_31795</name>
</gene>
<dbReference type="InterPro" id="IPR002037">
    <property type="entry name" value="Glyco_hydro_8"/>
</dbReference>
<name>A0A8B2NK54_9HYPH</name>
<dbReference type="EMBL" id="QHHQ01000012">
    <property type="protein sequence ID" value="RAH96502.1"/>
    <property type="molecule type" value="Genomic_DNA"/>
</dbReference>
<dbReference type="EC" id="3.2.1.-" evidence="9"/>
<dbReference type="InterPro" id="IPR019834">
    <property type="entry name" value="Glyco_hydro_8_CS"/>
</dbReference>
<organism evidence="11 12">
    <name type="scientific">Acuticoccus sediminis</name>
    <dbReference type="NCBI Taxonomy" id="2184697"/>
    <lineage>
        <taxon>Bacteria</taxon>
        <taxon>Pseudomonadati</taxon>
        <taxon>Pseudomonadota</taxon>
        <taxon>Alphaproteobacteria</taxon>
        <taxon>Hyphomicrobiales</taxon>
        <taxon>Amorphaceae</taxon>
        <taxon>Acuticoccus</taxon>
    </lineage>
</organism>
<dbReference type="RefSeq" id="WP_111352371.1">
    <property type="nucleotide sequence ID" value="NZ_QHHQ01000012.1"/>
</dbReference>
<dbReference type="Pfam" id="PF01270">
    <property type="entry name" value="Glyco_hydro_8"/>
    <property type="match status" value="1"/>
</dbReference>
<evidence type="ECO:0000256" key="10">
    <source>
        <dbReference type="SAM" id="SignalP"/>
    </source>
</evidence>
<dbReference type="Proteomes" id="UP000249590">
    <property type="component" value="Unassembled WGS sequence"/>
</dbReference>
<evidence type="ECO:0000256" key="3">
    <source>
        <dbReference type="ARBA" id="ARBA00022729"/>
    </source>
</evidence>
<feature type="signal peptide" evidence="10">
    <location>
        <begin position="1"/>
        <end position="23"/>
    </location>
</feature>
<dbReference type="GO" id="GO:0008810">
    <property type="term" value="F:cellulase activity"/>
    <property type="evidence" value="ECO:0007669"/>
    <property type="project" value="UniProtKB-EC"/>
</dbReference>
<keyword evidence="7 9" id="KW-0624">Polysaccharide degradation</keyword>
<evidence type="ECO:0000256" key="7">
    <source>
        <dbReference type="ARBA" id="ARBA00023326"/>
    </source>
</evidence>
<reference evidence="11 12" key="1">
    <citation type="submission" date="2018-05" db="EMBL/GenBank/DDBJ databases">
        <title>Acuticoccus sediminis sp. nov., isolated from deep-sea sediment of Indian Ocean.</title>
        <authorList>
            <person name="Liu X."/>
            <person name="Lai Q."/>
            <person name="Du Y."/>
            <person name="Sun F."/>
            <person name="Zhang X."/>
            <person name="Wang S."/>
            <person name="Shao Z."/>
        </authorList>
    </citation>
    <scope>NUCLEOTIDE SEQUENCE [LARGE SCALE GENOMIC DNA]</scope>
    <source>
        <strain evidence="11 12">PTG4-2</strain>
    </source>
</reference>
<evidence type="ECO:0000313" key="12">
    <source>
        <dbReference type="Proteomes" id="UP000249590"/>
    </source>
</evidence>
<dbReference type="AlphaFoldDB" id="A0A8B2NK54"/>
<evidence type="ECO:0000256" key="8">
    <source>
        <dbReference type="PROSITE-ProRule" id="PRU10058"/>
    </source>
</evidence>
<dbReference type="SUPFAM" id="SSF48208">
    <property type="entry name" value="Six-hairpin glycosidases"/>
    <property type="match status" value="1"/>
</dbReference>
<evidence type="ECO:0000313" key="11">
    <source>
        <dbReference type="EMBL" id="RAH96502.1"/>
    </source>
</evidence>
<evidence type="ECO:0000256" key="9">
    <source>
        <dbReference type="RuleBase" id="RU361167"/>
    </source>
</evidence>
<comment type="similarity">
    <text evidence="2 9">Belongs to the glycosyl hydrolase 8 (cellulase D) family.</text>
</comment>
<keyword evidence="7 9" id="KW-0119">Carbohydrate metabolism</keyword>
<evidence type="ECO:0000256" key="5">
    <source>
        <dbReference type="ARBA" id="ARBA00023001"/>
    </source>
</evidence>
<sequence>MARTTSSLVRLVASLAVAATVFAAEATPARAAPQALITASAVSTTVTPAEWAAYRARFVHGDGRVVDVEKGGHTHSEGQGYGMLLAMRADDRETFDRIADFTFRRMRGRTDGLVSWLYHPQMSPRILDTNNASDGDILIAYALILAGLKWDDARYLAAAMPMVTAIGDRLLERRGGYVRVKPAAFGFDPGQHPGGAVVNLSYYVYGAFLAFEAVDDRHPWREAWQSGLMLTEASLAGDERLAPDWIALEAGAAPRPARGHAARSSYDAVRVPLYMALGGRVPARYFAPFDRSWNLRGHGIPKDYDIASGRVVAEMDEPGYRAIAGLAACAARGVPLPRAVQRFKPRTYYSSTLHLLALSAARAHYGGCTAPAVASAAGPDGGPRQVALAAPARLRLR</sequence>
<dbReference type="PROSITE" id="PS00812">
    <property type="entry name" value="GLYCOSYL_HYDROL_F8"/>
    <property type="match status" value="1"/>
</dbReference>
<evidence type="ECO:0000256" key="1">
    <source>
        <dbReference type="ARBA" id="ARBA00000966"/>
    </source>
</evidence>
<evidence type="ECO:0000256" key="4">
    <source>
        <dbReference type="ARBA" id="ARBA00022801"/>
    </source>
</evidence>